<keyword evidence="3" id="KW-1003">Cell membrane</keyword>
<dbReference type="InterPro" id="IPR001750">
    <property type="entry name" value="ND/Mrp_TM"/>
</dbReference>
<feature type="transmembrane region" description="Helical" evidence="8">
    <location>
        <begin position="226"/>
        <end position="247"/>
    </location>
</feature>
<sequence length="561" mass="61456">MTGFLWLTVPLTPLLAIIALVLWPALRDRLMPWLWLVCLPALWLVWSTPEPLVLTWLWPGAEWGLGQLGSDAVGRAFLGFTALLWAAASVFSWVSQRAHAQRLRYWVFWLLALSGNLLLIIAQDGASYYVGFTMMSLSAYGLVVHNGGPGPRHAGRVYLQLAILGEMLIYAGLLMRIFEANGLLNLADWLPAPTNTLTAVLLIVGFGLKAGFWPLHVWLPLAHPAAPAAASAVLSGAMIKAGVLGLWRFLPEADPWLQQAAPVLVGIGLISAFFGVVVGLYQVKAKSALAYSSVSQVGYLLIIVSLAWLHPEQRALWGGVLALYAVHHGLAKGALFMGAGVAMHQRFNRWYWVLMALPALALVGLPLTSGGAAKTALKAAFEDTTLVSWLVLLTVGSFGTALLLARVIWLTHQMQPVADSDTKNVSGTHPAMLGSWALVCVMPIALPWLWLELRSAMLYSLSIYASWALLWPLLLAAALVFAALKFGWRTPAFLLRLRSPAPLVAFQIKRLLSPRRGQSPASEAAWSARALERRWNRFWQKGTVAMTAWVLMVLLLLGWLW</sequence>
<feature type="transmembrane region" description="Helical" evidence="8">
    <location>
        <begin position="106"/>
        <end position="122"/>
    </location>
</feature>
<feature type="transmembrane region" description="Helical" evidence="8">
    <location>
        <begin position="288"/>
        <end position="309"/>
    </location>
</feature>
<evidence type="ECO:0000256" key="7">
    <source>
        <dbReference type="RuleBase" id="RU000320"/>
    </source>
</evidence>
<dbReference type="EMBL" id="CP101717">
    <property type="protein sequence ID" value="WLD57642.1"/>
    <property type="molecule type" value="Genomic_DNA"/>
</dbReference>
<feature type="transmembrane region" description="Helical" evidence="8">
    <location>
        <begin position="76"/>
        <end position="94"/>
    </location>
</feature>
<organism evidence="10">
    <name type="scientific">Salinispirillum sp. LH 10-3-1</name>
    <dbReference type="NCBI Taxonomy" id="2952525"/>
    <lineage>
        <taxon>Bacteria</taxon>
        <taxon>Pseudomonadati</taxon>
        <taxon>Pseudomonadota</taxon>
        <taxon>Gammaproteobacteria</taxon>
        <taxon>Oceanospirillales</taxon>
        <taxon>Saccharospirillaceae</taxon>
        <taxon>Salinispirillum</taxon>
    </lineage>
</organism>
<feature type="transmembrane region" description="Helical" evidence="8">
    <location>
        <begin position="463"/>
        <end position="488"/>
    </location>
</feature>
<evidence type="ECO:0000256" key="4">
    <source>
        <dbReference type="ARBA" id="ARBA00022692"/>
    </source>
</evidence>
<evidence type="ECO:0000256" key="6">
    <source>
        <dbReference type="ARBA" id="ARBA00023136"/>
    </source>
</evidence>
<comment type="subcellular location">
    <subcellularLocation>
        <location evidence="1">Cell membrane</location>
        <topology evidence="1">Multi-pass membrane protein</topology>
    </subcellularLocation>
    <subcellularLocation>
        <location evidence="7">Membrane</location>
        <topology evidence="7">Multi-pass membrane protein</topology>
    </subcellularLocation>
</comment>
<feature type="transmembrane region" description="Helical" evidence="8">
    <location>
        <begin position="542"/>
        <end position="560"/>
    </location>
</feature>
<dbReference type="PANTHER" id="PTHR42703">
    <property type="entry name" value="NADH DEHYDROGENASE"/>
    <property type="match status" value="1"/>
</dbReference>
<keyword evidence="5 8" id="KW-1133">Transmembrane helix</keyword>
<comment type="similarity">
    <text evidence="2">Belongs to the CPA3 antiporters (TC 2.A.63) subunit D family.</text>
</comment>
<evidence type="ECO:0000313" key="10">
    <source>
        <dbReference type="EMBL" id="WLD57642.1"/>
    </source>
</evidence>
<feature type="transmembrane region" description="Helical" evidence="8">
    <location>
        <begin position="198"/>
        <end position="219"/>
    </location>
</feature>
<feature type="transmembrane region" description="Helical" evidence="8">
    <location>
        <begin position="387"/>
        <end position="409"/>
    </location>
</feature>
<name>A0AB38YEQ6_9GAMM</name>
<feature type="transmembrane region" description="Helical" evidence="8">
    <location>
        <begin position="315"/>
        <end position="338"/>
    </location>
</feature>
<feature type="transmembrane region" description="Helical" evidence="8">
    <location>
        <begin position="128"/>
        <end position="145"/>
    </location>
</feature>
<dbReference type="GO" id="GO:0005886">
    <property type="term" value="C:plasma membrane"/>
    <property type="evidence" value="ECO:0007669"/>
    <property type="project" value="UniProtKB-SubCell"/>
</dbReference>
<accession>A0AB38YEQ6</accession>
<dbReference type="InterPro" id="IPR050586">
    <property type="entry name" value="CPA3_Na-H_Antiporter_D"/>
</dbReference>
<gene>
    <name evidence="10" type="ORF">NFC81_13115</name>
</gene>
<keyword evidence="4 7" id="KW-0812">Transmembrane</keyword>
<dbReference type="RefSeq" id="WP_304994927.1">
    <property type="nucleotide sequence ID" value="NZ_CP101717.1"/>
</dbReference>
<feature type="transmembrane region" description="Helical" evidence="8">
    <location>
        <begin position="6"/>
        <end position="26"/>
    </location>
</feature>
<feature type="domain" description="NADH:quinone oxidoreductase/Mrp antiporter transmembrane" evidence="9">
    <location>
        <begin position="124"/>
        <end position="401"/>
    </location>
</feature>
<feature type="transmembrane region" description="Helical" evidence="8">
    <location>
        <begin position="259"/>
        <end position="281"/>
    </location>
</feature>
<feature type="transmembrane region" description="Helical" evidence="8">
    <location>
        <begin position="430"/>
        <end position="451"/>
    </location>
</feature>
<evidence type="ECO:0000256" key="5">
    <source>
        <dbReference type="ARBA" id="ARBA00022989"/>
    </source>
</evidence>
<evidence type="ECO:0000256" key="1">
    <source>
        <dbReference type="ARBA" id="ARBA00004651"/>
    </source>
</evidence>
<evidence type="ECO:0000259" key="9">
    <source>
        <dbReference type="Pfam" id="PF00361"/>
    </source>
</evidence>
<proteinExistence type="inferred from homology"/>
<dbReference type="PANTHER" id="PTHR42703:SF1">
    <property type="entry name" value="NA(+)_H(+) ANTIPORTER SUBUNIT D1"/>
    <property type="match status" value="1"/>
</dbReference>
<feature type="transmembrane region" description="Helical" evidence="8">
    <location>
        <begin position="350"/>
        <end position="367"/>
    </location>
</feature>
<dbReference type="AlphaFoldDB" id="A0AB38YEQ6"/>
<evidence type="ECO:0000256" key="8">
    <source>
        <dbReference type="SAM" id="Phobius"/>
    </source>
</evidence>
<reference evidence="10" key="1">
    <citation type="submission" date="2022-07" db="EMBL/GenBank/DDBJ databases">
        <title>Complete genome sequence of Salinispirillum sp. LH10-3-1 capable of multiple carbohydrate inversion isolated from a soda lake.</title>
        <authorList>
            <person name="Liu J."/>
            <person name="Zhai Y."/>
            <person name="Zhang H."/>
            <person name="Yang H."/>
            <person name="Qu J."/>
            <person name="Li J."/>
        </authorList>
    </citation>
    <scope>NUCLEOTIDE SEQUENCE</scope>
    <source>
        <strain evidence="10">LH 10-3-1</strain>
    </source>
</reference>
<evidence type="ECO:0000256" key="2">
    <source>
        <dbReference type="ARBA" id="ARBA00005346"/>
    </source>
</evidence>
<dbReference type="Pfam" id="PF00361">
    <property type="entry name" value="Proton_antipo_M"/>
    <property type="match status" value="1"/>
</dbReference>
<evidence type="ECO:0000256" key="3">
    <source>
        <dbReference type="ARBA" id="ARBA00022475"/>
    </source>
</evidence>
<protein>
    <recommendedName>
        <fullName evidence="9">NADH:quinone oxidoreductase/Mrp antiporter transmembrane domain-containing protein</fullName>
    </recommendedName>
</protein>
<feature type="transmembrane region" description="Helical" evidence="8">
    <location>
        <begin position="157"/>
        <end position="178"/>
    </location>
</feature>
<keyword evidence="6 8" id="KW-0472">Membrane</keyword>
<feature type="transmembrane region" description="Helical" evidence="8">
    <location>
        <begin position="33"/>
        <end position="56"/>
    </location>
</feature>